<feature type="compositionally biased region" description="Basic and acidic residues" evidence="1">
    <location>
        <begin position="17"/>
        <end position="27"/>
    </location>
</feature>
<sequence>MTEPDKNLNDALFRSHLATEKDNHDQSELYNMSTGQHKGEQHENAVPELRESPRHLLQSWDTLRQLDEALADKKPDHDPKS</sequence>
<evidence type="ECO:0000313" key="2">
    <source>
        <dbReference type="EMBL" id="PVY43242.1"/>
    </source>
</evidence>
<name>A0A2U1B3S0_9BACT</name>
<dbReference type="AlphaFoldDB" id="A0A2U1B3S0"/>
<comment type="caution">
    <text evidence="2">The sequence shown here is derived from an EMBL/GenBank/DDBJ whole genome shotgun (WGS) entry which is preliminary data.</text>
</comment>
<dbReference type="EMBL" id="QEKI01000002">
    <property type="protein sequence ID" value="PVY43242.1"/>
    <property type="molecule type" value="Genomic_DNA"/>
</dbReference>
<keyword evidence="3" id="KW-1185">Reference proteome</keyword>
<feature type="region of interest" description="Disordered" evidence="1">
    <location>
        <begin position="1"/>
        <end position="46"/>
    </location>
</feature>
<proteinExistence type="predicted"/>
<gene>
    <name evidence="2" type="ORF">C8E01_102420</name>
</gene>
<dbReference type="OrthoDB" id="853677at2"/>
<organism evidence="2 3">
    <name type="scientific">Pontibacter virosus</name>
    <dbReference type="NCBI Taxonomy" id="1765052"/>
    <lineage>
        <taxon>Bacteria</taxon>
        <taxon>Pseudomonadati</taxon>
        <taxon>Bacteroidota</taxon>
        <taxon>Cytophagia</taxon>
        <taxon>Cytophagales</taxon>
        <taxon>Hymenobacteraceae</taxon>
        <taxon>Pontibacter</taxon>
    </lineage>
</organism>
<accession>A0A2U1B3S0</accession>
<dbReference type="Proteomes" id="UP000245466">
    <property type="component" value="Unassembled WGS sequence"/>
</dbReference>
<dbReference type="RefSeq" id="WP_116542255.1">
    <property type="nucleotide sequence ID" value="NZ_QEKI01000002.1"/>
</dbReference>
<evidence type="ECO:0000313" key="3">
    <source>
        <dbReference type="Proteomes" id="UP000245466"/>
    </source>
</evidence>
<protein>
    <submittedName>
        <fullName evidence="2">Uncharacterized protein</fullName>
    </submittedName>
</protein>
<reference evidence="2 3" key="1">
    <citation type="submission" date="2018-04" db="EMBL/GenBank/DDBJ databases">
        <title>Genomic Encyclopedia of Type Strains, Phase IV (KMG-IV): sequencing the most valuable type-strain genomes for metagenomic binning, comparative biology and taxonomic classification.</title>
        <authorList>
            <person name="Goeker M."/>
        </authorList>
    </citation>
    <scope>NUCLEOTIDE SEQUENCE [LARGE SCALE GENOMIC DNA]</scope>
    <source>
        <strain evidence="2 3">DSM 100231</strain>
    </source>
</reference>
<evidence type="ECO:0000256" key="1">
    <source>
        <dbReference type="SAM" id="MobiDB-lite"/>
    </source>
</evidence>
<feature type="compositionally biased region" description="Basic and acidic residues" evidence="1">
    <location>
        <begin position="37"/>
        <end position="46"/>
    </location>
</feature>